<reference evidence="1 2" key="1">
    <citation type="submission" date="2019-03" db="EMBL/GenBank/DDBJ databases">
        <title>Arthrobacter sp. nov., an bacterium isolated from biocrust in Mu Us Desert.</title>
        <authorList>
            <person name="Lixiong L."/>
        </authorList>
    </citation>
    <scope>NUCLEOTIDE SEQUENCE [LARGE SCALE GENOMIC DNA]</scope>
    <source>
        <strain evidence="1 2">SLN-3</strain>
    </source>
</reference>
<dbReference type="SUPFAM" id="SSF51126">
    <property type="entry name" value="Pectin lyase-like"/>
    <property type="match status" value="1"/>
</dbReference>
<dbReference type="Gene3D" id="2.160.20.10">
    <property type="entry name" value="Single-stranded right-handed beta-helix, Pectin lyase-like"/>
    <property type="match status" value="1"/>
</dbReference>
<dbReference type="AlphaFoldDB" id="A0A4R5TWQ5"/>
<accession>A0A4R5TWQ5</accession>
<name>A0A4R5TWQ5_9MICC</name>
<evidence type="ECO:0000313" key="1">
    <source>
        <dbReference type="EMBL" id="TDK25596.1"/>
    </source>
</evidence>
<protein>
    <recommendedName>
        <fullName evidence="3">Right handed beta helix domain-containing protein</fullName>
    </recommendedName>
</protein>
<dbReference type="InterPro" id="IPR011050">
    <property type="entry name" value="Pectin_lyase_fold/virulence"/>
</dbReference>
<dbReference type="EMBL" id="SMTK01000003">
    <property type="protein sequence ID" value="TDK25596.1"/>
    <property type="molecule type" value="Genomic_DNA"/>
</dbReference>
<gene>
    <name evidence="1" type="ORF">E2F48_10135</name>
</gene>
<keyword evidence="2" id="KW-1185">Reference proteome</keyword>
<sequence length="143" mass="14972">MDRVLVSGNTAEGCYNQVIALSAASYDSIINANVIRDYNGYAIRLFTNCNAVSITGNTLRGMRGTSPTNTPIAGESSNAVKTAQNIVLQDQTRPVGILYSGTSTGGMIDGNLIAGFATPVSQPAQKLGGQLWRGARLYTAIVA</sequence>
<organism evidence="1 2">
    <name type="scientific">Arthrobacter crusticola</name>
    <dbReference type="NCBI Taxonomy" id="2547960"/>
    <lineage>
        <taxon>Bacteria</taxon>
        <taxon>Bacillati</taxon>
        <taxon>Actinomycetota</taxon>
        <taxon>Actinomycetes</taxon>
        <taxon>Micrococcales</taxon>
        <taxon>Micrococcaceae</taxon>
        <taxon>Arthrobacter</taxon>
    </lineage>
</organism>
<proteinExistence type="predicted"/>
<comment type="caution">
    <text evidence="1">The sequence shown here is derived from an EMBL/GenBank/DDBJ whole genome shotgun (WGS) entry which is preliminary data.</text>
</comment>
<evidence type="ECO:0000313" key="2">
    <source>
        <dbReference type="Proteomes" id="UP000295411"/>
    </source>
</evidence>
<dbReference type="InterPro" id="IPR012334">
    <property type="entry name" value="Pectin_lyas_fold"/>
</dbReference>
<evidence type="ECO:0008006" key="3">
    <source>
        <dbReference type="Google" id="ProtNLM"/>
    </source>
</evidence>
<dbReference type="Proteomes" id="UP000295411">
    <property type="component" value="Unassembled WGS sequence"/>
</dbReference>